<evidence type="ECO:0000313" key="6">
    <source>
        <dbReference type="Proteomes" id="UP000574390"/>
    </source>
</evidence>
<dbReference type="SUPFAM" id="SSF81383">
    <property type="entry name" value="F-box domain"/>
    <property type="match status" value="1"/>
</dbReference>
<dbReference type="SUPFAM" id="SSF52047">
    <property type="entry name" value="RNI-like"/>
    <property type="match status" value="1"/>
</dbReference>
<dbReference type="Gene3D" id="3.80.10.10">
    <property type="entry name" value="Ribonuclease Inhibitor"/>
    <property type="match status" value="1"/>
</dbReference>
<dbReference type="Proteomes" id="UP000541610">
    <property type="component" value="Unassembled WGS sequence"/>
</dbReference>
<dbReference type="InterPro" id="IPR032675">
    <property type="entry name" value="LRR_dom_sf"/>
</dbReference>
<keyword evidence="5" id="KW-1185">Reference proteome</keyword>
<comment type="caution">
    <text evidence="2">The sequence shown here is derived from an EMBL/GenBank/DDBJ whole genome shotgun (WGS) entry which is preliminary data.</text>
</comment>
<accession>A0A7J6U717</accession>
<evidence type="ECO:0000313" key="5">
    <source>
        <dbReference type="Proteomes" id="UP000553632"/>
    </source>
</evidence>
<dbReference type="InterPro" id="IPR036047">
    <property type="entry name" value="F-box-like_dom_sf"/>
</dbReference>
<dbReference type="EMBL" id="JABANO010005128">
    <property type="protein sequence ID" value="KAF4754030.1"/>
    <property type="molecule type" value="Genomic_DNA"/>
</dbReference>
<evidence type="ECO:0000313" key="3">
    <source>
        <dbReference type="EMBL" id="KAF4754030.1"/>
    </source>
</evidence>
<evidence type="ECO:0000313" key="1">
    <source>
        <dbReference type="EMBL" id="KAF4675581.1"/>
    </source>
</evidence>
<dbReference type="AlphaFoldDB" id="A0A7J6U717"/>
<name>A0A7J6U717_PEROL</name>
<evidence type="ECO:0000313" key="2">
    <source>
        <dbReference type="EMBL" id="KAF4753353.1"/>
    </source>
</evidence>
<protein>
    <recommendedName>
        <fullName evidence="7">F-box domain-containing protein</fullName>
    </recommendedName>
</protein>
<evidence type="ECO:0000313" key="4">
    <source>
        <dbReference type="Proteomes" id="UP000541610"/>
    </source>
</evidence>
<reference evidence="4 5" key="1">
    <citation type="submission" date="2020-04" db="EMBL/GenBank/DDBJ databases">
        <title>Perkinsus olseni comparative genomics.</title>
        <authorList>
            <person name="Bogema D.R."/>
        </authorList>
    </citation>
    <scope>NUCLEOTIDE SEQUENCE [LARGE SCALE GENOMIC DNA]</scope>
    <source>
        <strain evidence="1">00978-12</strain>
        <strain evidence="2">ATCC PRA-205</strain>
        <strain evidence="3 5">ATCC PRA-207</strain>
    </source>
</reference>
<dbReference type="EMBL" id="JABANM010001980">
    <property type="protein sequence ID" value="KAF4753353.1"/>
    <property type="molecule type" value="Genomic_DNA"/>
</dbReference>
<dbReference type="EMBL" id="JABANP010001113">
    <property type="protein sequence ID" value="KAF4675581.1"/>
    <property type="molecule type" value="Genomic_DNA"/>
</dbReference>
<dbReference type="Proteomes" id="UP000574390">
    <property type="component" value="Unassembled WGS sequence"/>
</dbReference>
<sequence length="509" mass="57236">MLPRIDGLVLEHILSWLISDVTSAVRMASVCSSWRRAVMDHLHYEGARIGYGVLKITVTSGMVAIMKAYGRYIGEIVSSRWGPTQEEWRDLRAILEKGTAPNLRALTSPCLDPSGQLWASLPRLVRLGLSDYHSKDEDLSLCCEKLPHLTELLVQSPEIKGEGWLDNEEMKRPWRVLRLERTRVPFKLVAAVCTWARVSLVELGFSEDYAHRFGWGIGISRTSRGEVIENLHRAINSCSNLRELHLSELRSRDIQIGPFPANLHVLCLRGGSIEPGFFYKGLIPCDRLHRFGMTNIFLSIASREIKDMFRWLGSHRCMRWVDLSGSTIDDEYFSSFLQGLETVSPARLYALRLPERSITNDMLCDLLKSCPNIAHLDLNPYMFTDGAAELIHGLLSKRIRRLPNDDVEIRCPVHGTSVVKAEDLSDGAGALLDAGEQVWEMRTEPTNDVEIVIGDGCTYEGIPVRSFCKKSAAQRCNAEALSKLVIADDCSSDGGNLINPEDIWYDDSY</sequence>
<gene>
    <name evidence="1" type="ORF">FOZ60_000981</name>
    <name evidence="2" type="ORF">FOZ62_026105</name>
    <name evidence="3" type="ORF">FOZ63_007621</name>
</gene>
<evidence type="ECO:0008006" key="7">
    <source>
        <dbReference type="Google" id="ProtNLM"/>
    </source>
</evidence>
<proteinExistence type="predicted"/>
<dbReference type="Proteomes" id="UP000553632">
    <property type="component" value="Unassembled WGS sequence"/>
</dbReference>
<organism evidence="2 6">
    <name type="scientific">Perkinsus olseni</name>
    <name type="common">Perkinsus atlanticus</name>
    <dbReference type="NCBI Taxonomy" id="32597"/>
    <lineage>
        <taxon>Eukaryota</taxon>
        <taxon>Sar</taxon>
        <taxon>Alveolata</taxon>
        <taxon>Perkinsozoa</taxon>
        <taxon>Perkinsea</taxon>
        <taxon>Perkinsida</taxon>
        <taxon>Perkinsidae</taxon>
        <taxon>Perkinsus</taxon>
    </lineage>
</organism>